<dbReference type="PROSITE" id="PS00909">
    <property type="entry name" value="MR_MLE_2"/>
    <property type="match status" value="1"/>
</dbReference>
<dbReference type="SFLD" id="SFLDG00180">
    <property type="entry name" value="muconate_cycloisomerase"/>
    <property type="match status" value="1"/>
</dbReference>
<name>A0ABY8BLW3_AFICR</name>
<dbReference type="InterPro" id="IPR029017">
    <property type="entry name" value="Enolase-like_N"/>
</dbReference>
<dbReference type="InterPro" id="IPR013342">
    <property type="entry name" value="Mandelate_racemase_C"/>
</dbReference>
<evidence type="ECO:0000256" key="1">
    <source>
        <dbReference type="ARBA" id="ARBA00022723"/>
    </source>
</evidence>
<protein>
    <recommendedName>
        <fullName evidence="2">Mandelate racemase/muconate lactonizing enzyme C-terminal domain-containing protein</fullName>
    </recommendedName>
</protein>
<dbReference type="InterPro" id="IPR029065">
    <property type="entry name" value="Enolase_C-like"/>
</dbReference>
<dbReference type="SMART" id="SM00922">
    <property type="entry name" value="MR_MLE"/>
    <property type="match status" value="1"/>
</dbReference>
<organism evidence="3 4">
    <name type="scientific">Afipia carboxydohydrogena</name>
    <name type="common">Pseudomonas carboxydohydrogena</name>
    <dbReference type="NCBI Taxonomy" id="290"/>
    <lineage>
        <taxon>Bacteria</taxon>
        <taxon>Pseudomonadati</taxon>
        <taxon>Pseudomonadota</taxon>
        <taxon>Alphaproteobacteria</taxon>
        <taxon>Hyphomicrobiales</taxon>
        <taxon>Nitrobacteraceae</taxon>
        <taxon>Afipia</taxon>
    </lineage>
</organism>
<dbReference type="EMBL" id="CP113162">
    <property type="protein sequence ID" value="WEF50975.1"/>
    <property type="molecule type" value="Genomic_DNA"/>
</dbReference>
<dbReference type="Pfam" id="PF13378">
    <property type="entry name" value="MR_MLE_C"/>
    <property type="match status" value="1"/>
</dbReference>
<sequence>MMSGSLPNSKIALATAKLRLPLTVPYRLAFGEQTHFDVLLVAVLSDSGIGWGEATILPGYTDETIEEGWSLAKDLTDRCKTTDELVSVCDEMLDSAPFTATAFLTALDWLADNPILQRSGRFELLGTVNGKANDRDKLEQEIETLLGRGYKTLKVKIGWEPEADLKQVEVIRQIVSGRAKLRIDGNQGYGRDQAIHFLSRLEPHDIELVEQPCAAEDWDAAAAISKISKVPLMLDESIYTLSDIDRAADLKCADYIKLKLMKLGRLNTLKSGLQQISDRGMTAVLGNGVATDLGCWMELCVALGNVKTAGEMNGFLKTPVQLLEPVLKCDGASVILDGSMPKINLDAVKKHATDRVGAWKELD</sequence>
<dbReference type="InterPro" id="IPR036849">
    <property type="entry name" value="Enolase-like_C_sf"/>
</dbReference>
<dbReference type="SFLD" id="SFLDS00001">
    <property type="entry name" value="Enolase"/>
    <property type="match status" value="1"/>
</dbReference>
<accession>A0ABY8BLW3</accession>
<feature type="domain" description="Mandelate racemase/muconate lactonizing enzyme C-terminal" evidence="2">
    <location>
        <begin position="135"/>
        <end position="231"/>
    </location>
</feature>
<evidence type="ECO:0000259" key="2">
    <source>
        <dbReference type="SMART" id="SM00922"/>
    </source>
</evidence>
<dbReference type="PANTHER" id="PTHR48073">
    <property type="entry name" value="O-SUCCINYLBENZOATE SYNTHASE-RELATED"/>
    <property type="match status" value="1"/>
</dbReference>
<dbReference type="Gene3D" id="3.20.20.120">
    <property type="entry name" value="Enolase-like C-terminal domain"/>
    <property type="match status" value="1"/>
</dbReference>
<proteinExistence type="predicted"/>
<reference evidence="3 4" key="1">
    <citation type="submission" date="2022-11" db="EMBL/GenBank/DDBJ databases">
        <authorList>
            <person name="Siebert D."/>
            <person name="Busche T."/>
            <person name="Saydam E."/>
            <person name="Kalinowski J."/>
            <person name="Ruckert C."/>
            <person name="Blombach B."/>
        </authorList>
    </citation>
    <scope>NUCLEOTIDE SEQUENCE [LARGE SCALE GENOMIC DNA]</scope>
    <source>
        <strain evidence="3 4">DSM 1083</strain>
    </source>
</reference>
<keyword evidence="4" id="KW-1185">Reference proteome</keyword>
<dbReference type="PANTHER" id="PTHR48073:SF2">
    <property type="entry name" value="O-SUCCINYLBENZOATE SYNTHASE"/>
    <property type="match status" value="1"/>
</dbReference>
<dbReference type="SUPFAM" id="SSF51604">
    <property type="entry name" value="Enolase C-terminal domain-like"/>
    <property type="match status" value="1"/>
</dbReference>
<dbReference type="InterPro" id="IPR018110">
    <property type="entry name" value="Mandel_Rmase/mucon_lact_enz_CS"/>
</dbReference>
<evidence type="ECO:0000313" key="4">
    <source>
        <dbReference type="Proteomes" id="UP001213907"/>
    </source>
</evidence>
<dbReference type="RefSeq" id="WP_275246596.1">
    <property type="nucleotide sequence ID" value="NZ_BAABDX010000001.1"/>
</dbReference>
<dbReference type="Proteomes" id="UP001213907">
    <property type="component" value="Chromosome"/>
</dbReference>
<dbReference type="Gene3D" id="3.30.390.10">
    <property type="entry name" value="Enolase-like, N-terminal domain"/>
    <property type="match status" value="1"/>
</dbReference>
<evidence type="ECO:0000313" key="3">
    <source>
        <dbReference type="EMBL" id="WEF50975.1"/>
    </source>
</evidence>
<keyword evidence="1" id="KW-0479">Metal-binding</keyword>
<gene>
    <name evidence="3" type="ORF">AFIC_002534</name>
</gene>
<dbReference type="SUPFAM" id="SSF54826">
    <property type="entry name" value="Enolase N-terminal domain-like"/>
    <property type="match status" value="1"/>
</dbReference>